<dbReference type="InParanoid" id="A0A7J8I9D6"/>
<organism evidence="1 2">
    <name type="scientific">Molossus molossus</name>
    <name type="common">Pallas' mastiff bat</name>
    <name type="synonym">Vespertilio molossus</name>
    <dbReference type="NCBI Taxonomy" id="27622"/>
    <lineage>
        <taxon>Eukaryota</taxon>
        <taxon>Metazoa</taxon>
        <taxon>Chordata</taxon>
        <taxon>Craniata</taxon>
        <taxon>Vertebrata</taxon>
        <taxon>Euteleostomi</taxon>
        <taxon>Mammalia</taxon>
        <taxon>Eutheria</taxon>
        <taxon>Laurasiatheria</taxon>
        <taxon>Chiroptera</taxon>
        <taxon>Yangochiroptera</taxon>
        <taxon>Molossidae</taxon>
        <taxon>Molossus</taxon>
    </lineage>
</organism>
<evidence type="ECO:0000313" key="1">
    <source>
        <dbReference type="EMBL" id="KAF6480928.1"/>
    </source>
</evidence>
<protein>
    <submittedName>
        <fullName evidence="1">Uncharacterized protein</fullName>
    </submittedName>
</protein>
<comment type="caution">
    <text evidence="1">The sequence shown here is derived from an EMBL/GenBank/DDBJ whole genome shotgun (WGS) entry which is preliminary data.</text>
</comment>
<reference evidence="1 2" key="1">
    <citation type="journal article" date="2020" name="Nature">
        <title>Six reference-quality genomes reveal evolution of bat adaptations.</title>
        <authorList>
            <person name="Jebb D."/>
            <person name="Huang Z."/>
            <person name="Pippel M."/>
            <person name="Hughes G.M."/>
            <person name="Lavrichenko K."/>
            <person name="Devanna P."/>
            <person name="Winkler S."/>
            <person name="Jermiin L.S."/>
            <person name="Skirmuntt E.C."/>
            <person name="Katzourakis A."/>
            <person name="Burkitt-Gray L."/>
            <person name="Ray D.A."/>
            <person name="Sullivan K.A.M."/>
            <person name="Roscito J.G."/>
            <person name="Kirilenko B.M."/>
            <person name="Davalos L.M."/>
            <person name="Corthals A.P."/>
            <person name="Power M.L."/>
            <person name="Jones G."/>
            <person name="Ransome R.D."/>
            <person name="Dechmann D.K.N."/>
            <person name="Locatelli A.G."/>
            <person name="Puechmaille S.J."/>
            <person name="Fedrigo O."/>
            <person name="Jarvis E.D."/>
            <person name="Hiller M."/>
            <person name="Vernes S.C."/>
            <person name="Myers E.W."/>
            <person name="Teeling E.C."/>
        </authorList>
    </citation>
    <scope>NUCLEOTIDE SEQUENCE [LARGE SCALE GENOMIC DNA]</scope>
    <source>
        <strain evidence="1">MMolMol1</strain>
        <tissue evidence="1">Muscle</tissue>
    </source>
</reference>
<dbReference type="EMBL" id="JACASF010000004">
    <property type="protein sequence ID" value="KAF6480928.1"/>
    <property type="molecule type" value="Genomic_DNA"/>
</dbReference>
<accession>A0A7J8I9D6</accession>
<name>A0A7J8I9D6_MOLMO</name>
<gene>
    <name evidence="1" type="ORF">HJG59_010713</name>
</gene>
<evidence type="ECO:0000313" key="2">
    <source>
        <dbReference type="Proteomes" id="UP000550707"/>
    </source>
</evidence>
<dbReference type="Proteomes" id="UP000550707">
    <property type="component" value="Unassembled WGS sequence"/>
</dbReference>
<proteinExistence type="predicted"/>
<keyword evidence="2" id="KW-1185">Reference proteome</keyword>
<dbReference type="AlphaFoldDB" id="A0A7J8I9D6"/>
<sequence>MTSWIRDDLLTCSSDVPAGAVSDGLSGHGAPTDHGPCTVLQDWALSAPPERLQEDPAASQCQMEEAGCPARHLGLHPSPLLHGLPSAQACRLRFSWAGWKGGSPACAWRGPLRIRGQATDGQRALRLVLKDSGKGQSPRRPSFGWCAWSRTPHR</sequence>